<dbReference type="SMART" id="SM00429">
    <property type="entry name" value="IPT"/>
    <property type="match status" value="1"/>
</dbReference>
<proteinExistence type="predicted"/>
<comment type="caution">
    <text evidence="2">The sequence shown here is derived from an EMBL/GenBank/DDBJ whole genome shotgun (WGS) entry which is preliminary data.</text>
</comment>
<dbReference type="InterPro" id="IPR058154">
    <property type="entry name" value="Bxb1_TTP-like"/>
</dbReference>
<sequence length="278" mass="28704">MAGETANNNEIVIPSITRVWLAAVGTPAPADAVSAMPAGWRAVGLTTEDSLKFNSEPTFEQVRSAQSSYPTRTFQTQDAATVEVDLQQWSGENFRAVYGGGTITAVAVAGPPATTHYKFTPPRIGSRTEIAACVEVIDGGKHYRYMIPRTMQMEGVAKDLAKTKESVLPLRLAVQGGDDTDAWYVITDDPAFQPPAPTITTVNPATGPAAGGTSVTITGTNLDGVTEVTFGGTAGTGLVIDSPTELSVTTPAGTAGAKDVVVTSAGGSATKTGGFTYS</sequence>
<dbReference type="EMBL" id="JBEPBX010000023">
    <property type="protein sequence ID" value="MER6616265.1"/>
    <property type="molecule type" value="Genomic_DNA"/>
</dbReference>
<organism evidence="2 3">
    <name type="scientific">Streptomyces xantholiticus</name>
    <dbReference type="NCBI Taxonomy" id="68285"/>
    <lineage>
        <taxon>Bacteria</taxon>
        <taxon>Bacillati</taxon>
        <taxon>Actinomycetota</taxon>
        <taxon>Actinomycetes</taxon>
        <taxon>Kitasatosporales</taxon>
        <taxon>Streptomycetaceae</taxon>
        <taxon>Streptomyces</taxon>
    </lineage>
</organism>
<dbReference type="Pfam" id="PF25681">
    <property type="entry name" value="Phage_TTP_17"/>
    <property type="match status" value="1"/>
</dbReference>
<evidence type="ECO:0000313" key="3">
    <source>
        <dbReference type="Proteomes" id="UP001445472"/>
    </source>
</evidence>
<dbReference type="CDD" id="cd00102">
    <property type="entry name" value="IPT"/>
    <property type="match status" value="1"/>
</dbReference>
<accession>A0ABV1V0U1</accession>
<dbReference type="InterPro" id="IPR013783">
    <property type="entry name" value="Ig-like_fold"/>
</dbReference>
<dbReference type="InterPro" id="IPR002909">
    <property type="entry name" value="IPT_dom"/>
</dbReference>
<name>A0ABV1V0U1_9ACTN</name>
<dbReference type="SUPFAM" id="SSF81296">
    <property type="entry name" value="E set domains"/>
    <property type="match status" value="1"/>
</dbReference>
<gene>
    <name evidence="2" type="ORF">ABT276_23420</name>
</gene>
<evidence type="ECO:0000313" key="2">
    <source>
        <dbReference type="EMBL" id="MER6616265.1"/>
    </source>
</evidence>
<dbReference type="InterPro" id="IPR014756">
    <property type="entry name" value="Ig_E-set"/>
</dbReference>
<feature type="domain" description="IPT/TIG" evidence="1">
    <location>
        <begin position="196"/>
        <end position="278"/>
    </location>
</feature>
<keyword evidence="3" id="KW-1185">Reference proteome</keyword>
<dbReference type="Proteomes" id="UP001445472">
    <property type="component" value="Unassembled WGS sequence"/>
</dbReference>
<protein>
    <submittedName>
        <fullName evidence="2">IPT/TIG domain-containing protein</fullName>
    </submittedName>
</protein>
<dbReference type="Pfam" id="PF01833">
    <property type="entry name" value="TIG"/>
    <property type="match status" value="1"/>
</dbReference>
<reference evidence="2 3" key="1">
    <citation type="submission" date="2024-06" db="EMBL/GenBank/DDBJ databases">
        <title>The Natural Products Discovery Center: Release of the First 8490 Sequenced Strains for Exploring Actinobacteria Biosynthetic Diversity.</title>
        <authorList>
            <person name="Kalkreuter E."/>
            <person name="Kautsar S.A."/>
            <person name="Yang D."/>
            <person name="Bader C.D."/>
            <person name="Teijaro C.N."/>
            <person name="Fluegel L."/>
            <person name="Davis C.M."/>
            <person name="Simpson J.R."/>
            <person name="Lauterbach L."/>
            <person name="Steele A.D."/>
            <person name="Gui C."/>
            <person name="Meng S."/>
            <person name="Li G."/>
            <person name="Viehrig K."/>
            <person name="Ye F."/>
            <person name="Su P."/>
            <person name="Kiefer A.F."/>
            <person name="Nichols A."/>
            <person name="Cepeda A.J."/>
            <person name="Yan W."/>
            <person name="Fan B."/>
            <person name="Jiang Y."/>
            <person name="Adhikari A."/>
            <person name="Zheng C.-J."/>
            <person name="Schuster L."/>
            <person name="Cowan T.M."/>
            <person name="Smanski M.J."/>
            <person name="Chevrette M.G."/>
            <person name="De Carvalho L.P.S."/>
            <person name="Shen B."/>
        </authorList>
    </citation>
    <scope>NUCLEOTIDE SEQUENCE [LARGE SCALE GENOMIC DNA]</scope>
    <source>
        <strain evidence="2 3">NPDC000837</strain>
    </source>
</reference>
<dbReference type="RefSeq" id="WP_351977641.1">
    <property type="nucleotide sequence ID" value="NZ_JBEPBX010000023.1"/>
</dbReference>
<dbReference type="Gene3D" id="2.60.40.10">
    <property type="entry name" value="Immunoglobulins"/>
    <property type="match status" value="1"/>
</dbReference>
<evidence type="ECO:0000259" key="1">
    <source>
        <dbReference type="SMART" id="SM00429"/>
    </source>
</evidence>